<feature type="domain" description="Histidine kinase/HSP90-like ATPase" evidence="11">
    <location>
        <begin position="315"/>
        <end position="404"/>
    </location>
</feature>
<evidence type="ECO:0000256" key="9">
    <source>
        <dbReference type="SAM" id="MobiDB-lite"/>
    </source>
</evidence>
<proteinExistence type="predicted"/>
<accession>A0A4Y4BCT3</accession>
<dbReference type="GO" id="GO:0046983">
    <property type="term" value="F:protein dimerization activity"/>
    <property type="evidence" value="ECO:0007669"/>
    <property type="project" value="InterPro"/>
</dbReference>
<sequence length="431" mass="45386">MARRRERSPRRPRIGRRSSAFIALCAAVVALFSVLVSLQSVLYGTPLPLSFILGAALCVSPLLSISHPRWTIGLFTAGALALPLTVVPELAIRSPWPWSVPALLTFVLFVGVLTFLHGARLGAFALILGAIASLLAPLLRPDMVALPESSASATADLIVTTAVASAMFLIAALIAGRARVAAELTREKEHSALEEARRALVEERTKIARELHDVVAHSMSVIQVQASTAKYRIPELDDAAIAEFDDIAATARGSLTEMRRMLGVLRTEDQSAELAPQQGIDDIPALVDSIRRAGVEVGLLLEGGETAASATPAVQIAAFRIVQEALSNAVRHAPGARISVRVRAEARTLRILVHSAAPPRSPDGHGGAYGLRGMRERAEILGGSLSAGPAPDGGWNVDAVLPLDAGIAADTTAAPSLRSPALSTPLEKENP</sequence>
<comment type="catalytic activity">
    <reaction evidence="1">
        <text>ATP + protein L-histidine = ADP + protein N-phospho-L-histidine.</text>
        <dbReference type="EC" id="2.7.13.3"/>
    </reaction>
</comment>
<keyword evidence="8" id="KW-0902">Two-component regulatory system</keyword>
<feature type="transmembrane region" description="Helical" evidence="10">
    <location>
        <begin position="151"/>
        <end position="176"/>
    </location>
</feature>
<dbReference type="InterPro" id="IPR050482">
    <property type="entry name" value="Sensor_HK_TwoCompSys"/>
</dbReference>
<dbReference type="EMBL" id="BJNQ01000022">
    <property type="protein sequence ID" value="GEC76607.1"/>
    <property type="molecule type" value="Genomic_DNA"/>
</dbReference>
<evidence type="ECO:0000256" key="3">
    <source>
        <dbReference type="ARBA" id="ARBA00022553"/>
    </source>
</evidence>
<dbReference type="Pfam" id="PF02518">
    <property type="entry name" value="HATPase_c"/>
    <property type="match status" value="1"/>
</dbReference>
<gene>
    <name evidence="13" type="ORF">MLI01_27520</name>
</gene>
<protein>
    <recommendedName>
        <fullName evidence="2">histidine kinase</fullName>
        <ecNumber evidence="2">2.7.13.3</ecNumber>
    </recommendedName>
</protein>
<dbReference type="EC" id="2.7.13.3" evidence="2"/>
<organism evidence="13 14">
    <name type="scientific">Microbacterium maritypicum</name>
    <name type="common">Microbacterium liquefaciens</name>
    <dbReference type="NCBI Taxonomy" id="33918"/>
    <lineage>
        <taxon>Bacteria</taxon>
        <taxon>Bacillati</taxon>
        <taxon>Actinomycetota</taxon>
        <taxon>Actinomycetes</taxon>
        <taxon>Micrococcales</taxon>
        <taxon>Microbacteriaceae</taxon>
        <taxon>Microbacterium</taxon>
    </lineage>
</organism>
<feature type="domain" description="Signal transduction histidine kinase subgroup 3 dimerisation and phosphoacceptor" evidence="12">
    <location>
        <begin position="203"/>
        <end position="269"/>
    </location>
</feature>
<dbReference type="InterPro" id="IPR036890">
    <property type="entry name" value="HATPase_C_sf"/>
</dbReference>
<dbReference type="GO" id="GO:0005524">
    <property type="term" value="F:ATP binding"/>
    <property type="evidence" value="ECO:0007669"/>
    <property type="project" value="UniProtKB-KW"/>
</dbReference>
<feature type="transmembrane region" description="Helical" evidence="10">
    <location>
        <begin position="121"/>
        <end position="139"/>
    </location>
</feature>
<dbReference type="PANTHER" id="PTHR24421:SF10">
    <property type="entry name" value="NITRATE_NITRITE SENSOR PROTEIN NARQ"/>
    <property type="match status" value="1"/>
</dbReference>
<evidence type="ECO:0000313" key="14">
    <source>
        <dbReference type="Proteomes" id="UP000317410"/>
    </source>
</evidence>
<evidence type="ECO:0000259" key="11">
    <source>
        <dbReference type="Pfam" id="PF02518"/>
    </source>
</evidence>
<dbReference type="Pfam" id="PF07730">
    <property type="entry name" value="HisKA_3"/>
    <property type="match status" value="1"/>
</dbReference>
<dbReference type="GO" id="GO:0000155">
    <property type="term" value="F:phosphorelay sensor kinase activity"/>
    <property type="evidence" value="ECO:0007669"/>
    <property type="project" value="InterPro"/>
</dbReference>
<reference evidence="13 14" key="1">
    <citation type="submission" date="2019-06" db="EMBL/GenBank/DDBJ databases">
        <title>Whole genome shotgun sequence of Microbacterium liquefaciens NBRC 15037.</title>
        <authorList>
            <person name="Hosoyama A."/>
            <person name="Uohara A."/>
            <person name="Ohji S."/>
            <person name="Ichikawa N."/>
        </authorList>
    </citation>
    <scope>NUCLEOTIDE SEQUENCE [LARGE SCALE GENOMIC DNA]</scope>
    <source>
        <strain evidence="13 14">NBRC 15037</strain>
    </source>
</reference>
<keyword evidence="10" id="KW-1133">Transmembrane helix</keyword>
<evidence type="ECO:0000256" key="5">
    <source>
        <dbReference type="ARBA" id="ARBA00022741"/>
    </source>
</evidence>
<dbReference type="RefSeq" id="WP_141387649.1">
    <property type="nucleotide sequence ID" value="NZ_BJNQ01000022.1"/>
</dbReference>
<evidence type="ECO:0000313" key="13">
    <source>
        <dbReference type="EMBL" id="GEC76607.1"/>
    </source>
</evidence>
<name>A0A4Y4BCT3_MICMQ</name>
<dbReference type="InterPro" id="IPR003594">
    <property type="entry name" value="HATPase_dom"/>
</dbReference>
<evidence type="ECO:0000259" key="12">
    <source>
        <dbReference type="Pfam" id="PF07730"/>
    </source>
</evidence>
<keyword evidence="5" id="KW-0547">Nucleotide-binding</keyword>
<evidence type="ECO:0000256" key="7">
    <source>
        <dbReference type="ARBA" id="ARBA00022840"/>
    </source>
</evidence>
<feature type="transmembrane region" description="Helical" evidence="10">
    <location>
        <begin position="47"/>
        <end position="65"/>
    </location>
</feature>
<keyword evidence="4" id="KW-0808">Transferase</keyword>
<feature type="transmembrane region" description="Helical" evidence="10">
    <location>
        <begin position="98"/>
        <end position="116"/>
    </location>
</feature>
<dbReference type="PANTHER" id="PTHR24421">
    <property type="entry name" value="NITRATE/NITRITE SENSOR PROTEIN NARX-RELATED"/>
    <property type="match status" value="1"/>
</dbReference>
<keyword evidence="10" id="KW-0812">Transmembrane</keyword>
<dbReference type="SUPFAM" id="SSF55874">
    <property type="entry name" value="ATPase domain of HSP90 chaperone/DNA topoisomerase II/histidine kinase"/>
    <property type="match status" value="1"/>
</dbReference>
<dbReference type="Proteomes" id="UP000317410">
    <property type="component" value="Unassembled WGS sequence"/>
</dbReference>
<dbReference type="Gene3D" id="3.30.565.10">
    <property type="entry name" value="Histidine kinase-like ATPase, C-terminal domain"/>
    <property type="match status" value="1"/>
</dbReference>
<keyword evidence="6" id="KW-0418">Kinase</keyword>
<dbReference type="InterPro" id="IPR011712">
    <property type="entry name" value="Sig_transdc_His_kin_sub3_dim/P"/>
</dbReference>
<dbReference type="Gene3D" id="1.20.5.1930">
    <property type="match status" value="1"/>
</dbReference>
<feature type="transmembrane region" description="Helical" evidence="10">
    <location>
        <begin position="21"/>
        <end position="41"/>
    </location>
</feature>
<dbReference type="GO" id="GO:0016020">
    <property type="term" value="C:membrane"/>
    <property type="evidence" value="ECO:0007669"/>
    <property type="project" value="InterPro"/>
</dbReference>
<feature type="region of interest" description="Disordered" evidence="9">
    <location>
        <begin position="412"/>
        <end position="431"/>
    </location>
</feature>
<comment type="caution">
    <text evidence="13">The sequence shown here is derived from an EMBL/GenBank/DDBJ whole genome shotgun (WGS) entry which is preliminary data.</text>
</comment>
<feature type="transmembrane region" description="Helical" evidence="10">
    <location>
        <begin position="72"/>
        <end position="92"/>
    </location>
</feature>
<evidence type="ECO:0000256" key="6">
    <source>
        <dbReference type="ARBA" id="ARBA00022777"/>
    </source>
</evidence>
<evidence type="ECO:0000256" key="4">
    <source>
        <dbReference type="ARBA" id="ARBA00022679"/>
    </source>
</evidence>
<evidence type="ECO:0000256" key="2">
    <source>
        <dbReference type="ARBA" id="ARBA00012438"/>
    </source>
</evidence>
<dbReference type="AlphaFoldDB" id="A0A4Y4BCT3"/>
<evidence type="ECO:0000256" key="10">
    <source>
        <dbReference type="SAM" id="Phobius"/>
    </source>
</evidence>
<keyword evidence="3" id="KW-0597">Phosphoprotein</keyword>
<dbReference type="CDD" id="cd16917">
    <property type="entry name" value="HATPase_UhpB-NarQ-NarX-like"/>
    <property type="match status" value="1"/>
</dbReference>
<evidence type="ECO:0000256" key="8">
    <source>
        <dbReference type="ARBA" id="ARBA00023012"/>
    </source>
</evidence>
<keyword evidence="7" id="KW-0067">ATP-binding</keyword>
<keyword evidence="10" id="KW-0472">Membrane</keyword>
<evidence type="ECO:0000256" key="1">
    <source>
        <dbReference type="ARBA" id="ARBA00000085"/>
    </source>
</evidence>